<dbReference type="Pfam" id="PF07659">
    <property type="entry name" value="DUF1599"/>
    <property type="match status" value="1"/>
</dbReference>
<reference evidence="2" key="1">
    <citation type="submission" date="2023-06" db="EMBL/GenBank/DDBJ databases">
        <title>Characterization of diverse anelloviruses, cressdnaviruses, and phages in the human oral virome in North Carolina.</title>
        <authorList>
            <person name="Paietta E.N."/>
            <person name="Kraberger S."/>
            <person name="Custer J.M."/>
            <person name="Vargas K.L."/>
            <person name="Epsy C."/>
            <person name="Ehmke E."/>
            <person name="Yoder A.D."/>
            <person name="Varsani A."/>
        </authorList>
    </citation>
    <scope>NUCLEOTIDE SEQUENCE</scope>
    <source>
        <strain evidence="2">D_HF5_2C</strain>
    </source>
</reference>
<accession>A0AA96J2D3</accession>
<protein>
    <recommendedName>
        <fullName evidence="1">Nucleotide modification associated domain-containing protein</fullName>
    </recommendedName>
</protein>
<evidence type="ECO:0000313" key="2">
    <source>
        <dbReference type="EMBL" id="WNL48659.1"/>
    </source>
</evidence>
<proteinExistence type="predicted"/>
<sequence length="469" mass="53895">MTKLNPTTMKTQYDGQYDTFCRKNHDYGNSFEESLDQFGIIASLVRMQDKMLRLQSLTDESKTQQVGSESLLDTLEDLSNYAAMTACWLKGVQAEDDVINKSFHAVKDLIERCDDSDEYNDVEKEIDALLQKLFRMTENRKGYFATIEYLNDWNSIIIEISNIVKANNISDSHLMDLIFPYTRLESNTILYQVNRNKSSHEDIVFNKEKEASKLTDEAYDFLEEHIDRAVGYVTHVRAHGKVPQRLDVCDYAYDIARFAVEHYEDPFVIIQHMNQINSISVLDDDDIMLLHTSITNYIQEIMKKGPTFDKPVKPTDHLKKFVEEVTDDIISVVLIKQRNEEMLVPADLDDDTSRIIKCITDNEFDPNYIVSYMEALMGNAGIPPYLREWIRGIILRGVYYRNKGRSMTKAKDKARGVVMKGSRGNSNVIVMASRGSGKGLMKTKSLLEELGVPKEDIKEIFEGLEDDDE</sequence>
<dbReference type="InterPro" id="IPR011630">
    <property type="entry name" value="DUF1599"/>
</dbReference>
<feature type="domain" description="Nucleotide modification associated" evidence="1">
    <location>
        <begin position="23"/>
        <end position="85"/>
    </location>
</feature>
<dbReference type="EMBL" id="OR148986">
    <property type="protein sequence ID" value="WNL48659.1"/>
    <property type="molecule type" value="Genomic_DNA"/>
</dbReference>
<organism evidence="2">
    <name type="scientific">Caudovirus D_HF5_2C</name>
    <dbReference type="NCBI Taxonomy" id="3071196"/>
    <lineage>
        <taxon>Viruses</taxon>
        <taxon>Duplodnaviria</taxon>
        <taxon>Heunggongvirae</taxon>
        <taxon>Uroviricota</taxon>
        <taxon>Caudoviricetes</taxon>
    </lineage>
</organism>
<name>A0AA96J2D3_9CAUD</name>
<evidence type="ECO:0000259" key="1">
    <source>
        <dbReference type="Pfam" id="PF07659"/>
    </source>
</evidence>